<protein>
    <submittedName>
        <fullName evidence="2">Uncharacterized protein</fullName>
    </submittedName>
</protein>
<dbReference type="AlphaFoldDB" id="A0A1Y1CL20"/>
<sequence length="51" mass="6163">MSKTIRSIHPQKEKKKRFHPEKSKNEIPNYKLRDGIVEMDANEKYYLKDSL</sequence>
<dbReference type="EMBL" id="AP018042">
    <property type="protein sequence ID" value="BAX81035.1"/>
    <property type="molecule type" value="Genomic_DNA"/>
</dbReference>
<organism evidence="2 3">
    <name type="scientific">Labilibaculum antarcticum</name>
    <dbReference type="NCBI Taxonomy" id="1717717"/>
    <lineage>
        <taxon>Bacteria</taxon>
        <taxon>Pseudomonadati</taxon>
        <taxon>Bacteroidota</taxon>
        <taxon>Bacteroidia</taxon>
        <taxon>Marinilabiliales</taxon>
        <taxon>Marinifilaceae</taxon>
        <taxon>Labilibaculum</taxon>
    </lineage>
</organism>
<reference evidence="2 3" key="1">
    <citation type="journal article" date="2018" name="Mar. Genomics">
        <title>Complete genome sequence of Marinifilaceae bacterium strain SPP2, isolated from the Antarctic marine sediment.</title>
        <authorList>
            <person name="Watanabe M."/>
            <person name="Kojima H."/>
            <person name="Fukui M."/>
        </authorList>
    </citation>
    <scope>NUCLEOTIDE SEQUENCE [LARGE SCALE GENOMIC DNA]</scope>
    <source>
        <strain evidence="2 3">SPP2</strain>
    </source>
</reference>
<reference evidence="3" key="2">
    <citation type="journal article" date="2020" name="Antonie Van Leeuwenhoek">
        <title>Labilibaculum antarcticum sp. nov., a novel facultative anaerobic, psychrotorelant bacterium isolated from marine sediment of Antarctica.</title>
        <authorList>
            <person name="Watanabe M."/>
            <person name="Kojima H."/>
            <person name="Fukui M."/>
        </authorList>
    </citation>
    <scope>NUCLEOTIDE SEQUENCE [LARGE SCALE GENOMIC DNA]</scope>
    <source>
        <strain evidence="3">SPP2</strain>
    </source>
</reference>
<feature type="region of interest" description="Disordered" evidence="1">
    <location>
        <begin position="1"/>
        <end position="29"/>
    </location>
</feature>
<evidence type="ECO:0000313" key="3">
    <source>
        <dbReference type="Proteomes" id="UP000218267"/>
    </source>
</evidence>
<keyword evidence="3" id="KW-1185">Reference proteome</keyword>
<name>A0A1Y1CL20_9BACT</name>
<dbReference type="RefSeq" id="WP_153244853.1">
    <property type="nucleotide sequence ID" value="NZ_AP018042.1"/>
</dbReference>
<dbReference type="KEGG" id="mbas:ALGA_2722"/>
<accession>A0A1Y1CL20</accession>
<proteinExistence type="predicted"/>
<feature type="compositionally biased region" description="Basic and acidic residues" evidence="1">
    <location>
        <begin position="20"/>
        <end position="29"/>
    </location>
</feature>
<gene>
    <name evidence="2" type="ORF">ALGA_2722</name>
</gene>
<evidence type="ECO:0000313" key="2">
    <source>
        <dbReference type="EMBL" id="BAX81035.1"/>
    </source>
</evidence>
<dbReference type="Proteomes" id="UP000218267">
    <property type="component" value="Chromosome"/>
</dbReference>
<evidence type="ECO:0000256" key="1">
    <source>
        <dbReference type="SAM" id="MobiDB-lite"/>
    </source>
</evidence>